<dbReference type="Proteomes" id="UP001602245">
    <property type="component" value="Unassembled WGS sequence"/>
</dbReference>
<dbReference type="RefSeq" id="WP_020511525.1">
    <property type="nucleotide sequence ID" value="NZ_JBIAZU010000002.1"/>
</dbReference>
<evidence type="ECO:0000313" key="3">
    <source>
        <dbReference type="Proteomes" id="UP001602245"/>
    </source>
</evidence>
<organism evidence="2 3">
    <name type="scientific">Paractinoplanes globisporus</name>
    <dbReference type="NCBI Taxonomy" id="113565"/>
    <lineage>
        <taxon>Bacteria</taxon>
        <taxon>Bacillati</taxon>
        <taxon>Actinomycetota</taxon>
        <taxon>Actinomycetes</taxon>
        <taxon>Micromonosporales</taxon>
        <taxon>Micromonosporaceae</taxon>
        <taxon>Paractinoplanes</taxon>
    </lineage>
</organism>
<comment type="caution">
    <text evidence="2">The sequence shown here is derived from an EMBL/GenBank/DDBJ whole genome shotgun (WGS) entry which is preliminary data.</text>
</comment>
<name>A0ABW6W9F9_9ACTN</name>
<evidence type="ECO:0000313" key="2">
    <source>
        <dbReference type="EMBL" id="MFF5289942.1"/>
    </source>
</evidence>
<dbReference type="InterPro" id="IPR006222">
    <property type="entry name" value="GCVT_N"/>
</dbReference>
<dbReference type="EMBL" id="JBIAZU010000002">
    <property type="protein sequence ID" value="MFF5289942.1"/>
    <property type="molecule type" value="Genomic_DNA"/>
</dbReference>
<keyword evidence="3" id="KW-1185">Reference proteome</keyword>
<dbReference type="Pfam" id="PF01571">
    <property type="entry name" value="GCV_T"/>
    <property type="match status" value="1"/>
</dbReference>
<dbReference type="PANTHER" id="PTHR43757:SF2">
    <property type="entry name" value="AMINOMETHYLTRANSFERASE, MITOCHONDRIAL"/>
    <property type="match status" value="1"/>
</dbReference>
<feature type="domain" description="GCVT N-terminal" evidence="1">
    <location>
        <begin position="41"/>
        <end position="259"/>
    </location>
</feature>
<gene>
    <name evidence="2" type="ORF">ACFY35_10900</name>
</gene>
<proteinExistence type="predicted"/>
<dbReference type="PANTHER" id="PTHR43757">
    <property type="entry name" value="AMINOMETHYLTRANSFERASE"/>
    <property type="match status" value="1"/>
</dbReference>
<protein>
    <submittedName>
        <fullName evidence="2">Aminomethyltransferase family protein</fullName>
    </submittedName>
</protein>
<dbReference type="InterPro" id="IPR029043">
    <property type="entry name" value="GcvT/YgfZ_C"/>
</dbReference>
<dbReference type="SUPFAM" id="SSF103025">
    <property type="entry name" value="Folate-binding domain"/>
    <property type="match status" value="1"/>
</dbReference>
<sequence length="438" mass="47039">MTQRETYEAVVRHRDGQFIRERPALFSPAAAAQDPANGKGAYAPFAQILLPQEYTGWADESTAHVRGCYLGDWTSLNKIEVSGPEALAFLARVGMNDLTSFALGQIKHHVQLDDEGRVASEGVLCRLAEDRFLYTAGSGDWLRWQFTQGPWDASVTDVSPDLFIFGVQGPRSLAVLEEAFGASLRDIGFNRSREARLGEVEVRVLRTGISGELGYEVHGPSAFANEVWAAIAAVGPRLLGLRSQSVQHIEAGIATNGLDYLPAAILSPGAPTQFRRGGGPGGSFVPRGVSDYFRTPGELGWLRGRLAEHDFIGRDALVAAGPSRRILAGLRWDGQDVAAVAAGVFDGVEQMELPRFNGPTFDQVLIGGSPVGVSTGRALSLTVGATISLGVLDREHTAPGTEVTVLWGRPGTAQREIRATVTALPFKPDRRRTDVGSL</sequence>
<dbReference type="InterPro" id="IPR027266">
    <property type="entry name" value="TrmE/GcvT-like"/>
</dbReference>
<evidence type="ECO:0000259" key="1">
    <source>
        <dbReference type="Pfam" id="PF01571"/>
    </source>
</evidence>
<dbReference type="Gene3D" id="3.30.1360.120">
    <property type="entry name" value="Probable tRNA modification gtpase trme, domain 1"/>
    <property type="match status" value="1"/>
</dbReference>
<dbReference type="PIRSF" id="PIRSF006487">
    <property type="entry name" value="GcvT"/>
    <property type="match status" value="1"/>
</dbReference>
<reference evidence="2 3" key="1">
    <citation type="submission" date="2024-10" db="EMBL/GenBank/DDBJ databases">
        <title>The Natural Products Discovery Center: Release of the First 8490 Sequenced Strains for Exploring Actinobacteria Biosynthetic Diversity.</title>
        <authorList>
            <person name="Kalkreuter E."/>
            <person name="Kautsar S.A."/>
            <person name="Yang D."/>
            <person name="Bader C.D."/>
            <person name="Teijaro C.N."/>
            <person name="Fluegel L."/>
            <person name="Davis C.M."/>
            <person name="Simpson J.R."/>
            <person name="Lauterbach L."/>
            <person name="Steele A.D."/>
            <person name="Gui C."/>
            <person name="Meng S."/>
            <person name="Li G."/>
            <person name="Viehrig K."/>
            <person name="Ye F."/>
            <person name="Su P."/>
            <person name="Kiefer A.F."/>
            <person name="Nichols A."/>
            <person name="Cepeda A.J."/>
            <person name="Yan W."/>
            <person name="Fan B."/>
            <person name="Jiang Y."/>
            <person name="Adhikari A."/>
            <person name="Zheng C.-J."/>
            <person name="Schuster L."/>
            <person name="Cowan T.M."/>
            <person name="Smanski M.J."/>
            <person name="Chevrette M.G."/>
            <person name="De Carvalho L.P.S."/>
            <person name="Shen B."/>
        </authorList>
    </citation>
    <scope>NUCLEOTIDE SEQUENCE [LARGE SCALE GENOMIC DNA]</scope>
    <source>
        <strain evidence="2 3">NPDC000087</strain>
    </source>
</reference>
<dbReference type="SUPFAM" id="SSF101790">
    <property type="entry name" value="Aminomethyltransferase beta-barrel domain"/>
    <property type="match status" value="1"/>
</dbReference>
<dbReference type="InterPro" id="IPR028896">
    <property type="entry name" value="GcvT/YgfZ/DmdA"/>
</dbReference>
<accession>A0ABW6W9F9</accession>